<dbReference type="Pfam" id="PF04233">
    <property type="entry name" value="Phage_Mu_F"/>
    <property type="match status" value="1"/>
</dbReference>
<dbReference type="EMBL" id="JARPYT010000012">
    <property type="protein sequence ID" value="MDT2637652.1"/>
    <property type="molecule type" value="Genomic_DNA"/>
</dbReference>
<gene>
    <name evidence="2" type="ORF">P7D36_09125</name>
</gene>
<organism evidence="2 3">
    <name type="scientific">Enterococcus dongliensis</name>
    <dbReference type="NCBI Taxonomy" id="2559925"/>
    <lineage>
        <taxon>Bacteria</taxon>
        <taxon>Bacillati</taxon>
        <taxon>Bacillota</taxon>
        <taxon>Bacilli</taxon>
        <taxon>Lactobacillales</taxon>
        <taxon>Enterococcaceae</taxon>
        <taxon>Enterococcus</taxon>
    </lineage>
</organism>
<accession>A0AAW8TLW1</accession>
<protein>
    <submittedName>
        <fullName evidence="2">Minor capsid protein</fullName>
    </submittedName>
</protein>
<dbReference type="AlphaFoldDB" id="A0AAW8TLW1"/>
<reference evidence="2" key="1">
    <citation type="submission" date="2023-03" db="EMBL/GenBank/DDBJ databases">
        <authorList>
            <person name="Shen W."/>
            <person name="Cai J."/>
        </authorList>
    </citation>
    <scope>NUCLEOTIDE SEQUENCE</scope>
    <source>
        <strain evidence="2">P55-2</strain>
    </source>
</reference>
<dbReference type="InterPro" id="IPR006528">
    <property type="entry name" value="Phage_head_morphogenesis_dom"/>
</dbReference>
<evidence type="ECO:0000259" key="1">
    <source>
        <dbReference type="Pfam" id="PF04233"/>
    </source>
</evidence>
<evidence type="ECO:0000313" key="3">
    <source>
        <dbReference type="Proteomes" id="UP001245561"/>
    </source>
</evidence>
<dbReference type="RefSeq" id="WP_311800869.1">
    <property type="nucleotide sequence ID" value="NZ_JARPYS010000011.1"/>
</dbReference>
<dbReference type="Proteomes" id="UP001245561">
    <property type="component" value="Unassembled WGS sequence"/>
</dbReference>
<name>A0AAW8TLW1_9ENTE</name>
<proteinExistence type="predicted"/>
<sequence>MKSSDYWRKREEQHIAQMIKDEKQMKKAIADRFQIAIDNINKEIDANWQRFANKEGVSLSEAKKVSMEHDVKAFARKAKQYVKDKDFSKTANEELRLYNVTMRVNRLELLKSQIGLELIALSDDLDKYTADLLTKEGITEAKRQAGILGETIFDNYKEFVETVVNGSFHSATFSERIWGNMEAFKAELDKLLVQTVTQGKNPRDMARKLRNLFDSSKYEAERLMRTESARVQIEIQNQSYKKYGIDEYEYIAEPTACPVCLPLNGKIFKVEDLSPGQNASPMHANCRCSTAPYVDRAEVEKSFKERGA</sequence>
<comment type="caution">
    <text evidence="2">The sequence shown here is derived from an EMBL/GenBank/DDBJ whole genome shotgun (WGS) entry which is preliminary data.</text>
</comment>
<feature type="domain" description="Phage head morphogenesis" evidence="1">
    <location>
        <begin position="188"/>
        <end position="290"/>
    </location>
</feature>
<evidence type="ECO:0000313" key="2">
    <source>
        <dbReference type="EMBL" id="MDT2637652.1"/>
    </source>
</evidence>
<dbReference type="NCBIfam" id="TIGR01641">
    <property type="entry name" value="phageSPP1_gp7"/>
    <property type="match status" value="1"/>
</dbReference>